<comment type="caution">
    <text evidence="2">The sequence shown here is derived from an EMBL/GenBank/DDBJ whole genome shotgun (WGS) entry which is preliminary data.</text>
</comment>
<accession>A0A923JSV4</accession>
<dbReference type="EMBL" id="JABWQX010000013">
    <property type="protein sequence ID" value="MBC3398159.1"/>
    <property type="molecule type" value="Genomic_DNA"/>
</dbReference>
<dbReference type="Gene3D" id="3.90.70.80">
    <property type="match status" value="1"/>
</dbReference>
<evidence type="ECO:0000313" key="2">
    <source>
        <dbReference type="EMBL" id="MBC3398159.1"/>
    </source>
</evidence>
<evidence type="ECO:0000256" key="1">
    <source>
        <dbReference type="SAM" id="MobiDB-lite"/>
    </source>
</evidence>
<evidence type="ECO:0008006" key="5">
    <source>
        <dbReference type="Google" id="ProtNLM"/>
    </source>
</evidence>
<reference evidence="3" key="3">
    <citation type="submission" date="2021-06" db="EMBL/GenBank/DDBJ databases">
        <title>Updating the genus Pseudomonas: Description of 43 new species and partition of the Pseudomonas putida group.</title>
        <authorList>
            <person name="Girard L."/>
            <person name="Lood C."/>
            <person name="Vandamme P."/>
            <person name="Rokni-Zadeh H."/>
            <person name="Van Noort V."/>
            <person name="Hofte M."/>
            <person name="Lavigne R."/>
            <person name="De Mot R."/>
        </authorList>
    </citation>
    <scope>NUCLEOTIDE SEQUENCE</scope>
    <source>
        <strain evidence="3">SWRI102</strain>
    </source>
</reference>
<dbReference type="EMBL" id="JABWQX020000003">
    <property type="protein sequence ID" value="MBV4554134.1"/>
    <property type="molecule type" value="Genomic_DNA"/>
</dbReference>
<dbReference type="RefSeq" id="WP_186644905.1">
    <property type="nucleotide sequence ID" value="NZ_JABWQX020000003.1"/>
</dbReference>
<evidence type="ECO:0000313" key="4">
    <source>
        <dbReference type="Proteomes" id="UP000659438"/>
    </source>
</evidence>
<keyword evidence="4" id="KW-1185">Reference proteome</keyword>
<sequence length="1787" mass="198664">MSTLPEDKPGTPANTAVASFKPITLLPSGLEFQPHPFADQWLLERGLAGDTLVKVTYQEVDTVDSAAELKSVSVPLRNAVTQGFSVAYQSTDTVASVARPAREGWVYPHRSHLSVNFAPLSVNGQALSQSLLGELKAGIPHNYRSIDQPAIAPSEAQGDPLSPKGKEQARLLGSLDTNQAKLVRLFAGLPTFDTVLKRLLVDTLETKILPRKLRAARPEEIDPDFCYVNHFTADSNGGRSLTTSESFTDVLWRCLQTDTPETYTGGGVDFFTRPDSVKEADSLFVGPPDAQDLRAMETVLYLANPTTNERMKRQFHDDLTQFRNRLYREASLELPTTAAAFAHLLALRFLHFFDLYKVDRGPATPLTPSERIQQQDEDRLVDIITTHPSKADRSRLLRAPIPHVYTVMLDMGTAAPQKWPAAMVIKFTDRLTLFLYSLEGGIQRFRSVQELISNVHPTHEGQERTILDISSELSGHVFEVAADDLLQLQSAALEKVLNAPGNETLALNAFAQRAESALGLPMLSLAEPLAVRQQTLVENNRPGFYKAATRSEQTQYRRLEGQVFKAVYALGGGVQTLLQFTRQQIRQYLERTVYPGIEPDADKTVVTLFQGNIARPSQFRTSSLTQLMLDNLRPSQYPNAMREVLPVYLLDRHGQRVRHPANGFFITLTGKQLAEMASHLDVGGRYETLLRKAMNEPRYKAAWQAAYLANLQFKGYEASLRGDKVFKTTVLDKAFDPPKPCKRVAFWLDTVLRSPTAAGRARVDGRKVCVHGLVLGGSVGAGGQQDALNNAVSIDGVLIFSDQDGPDIHGTVGVYFPDSPGGEDFHEFADLSDGIAGLLPEEQWQAYFRSRISTLDLAQIKRLLGQQGGRPLIRGVLLSGDLFESLHKAYVDFQSAYADHRSNSNRDIRHQAAARLGMMTVELIVDLAGLLVPGFQMLLRAIKTGLLVLRTGAVPTNLATLAFVDRVANHVQKGLAVGVSVPVRGKSTFLAVTARQSQAEALAGLPLEDALYRRYAVTDTSLLRGVTPDLQGFYRPTITQNATGSVTRPVYVRQPDGTVFRVHDHTRSRATEATIVDPVTGLSIRSSGVSRNTVARMPDGEWRSVGHGWGGGKRSRSPSPQPGSSNPKQPAALPRSTSNLVRTPNEWDVEIMDLVPALITRLPNWPRNRSLLIIEQRPAHQDWSVRFTPGQVERAYPAIDHPLRSDTDVVLSRIGENHYNLMLGETVIRFDADGDCFFNAVARGLNEGQAPQRFSMQGLRNDVADYIDLHPEVNDYLVAQPSGIQQALSDNARTLADIMDEPAVLDLTHVIYGGANPHGLFRPIQNYLDVYARESGRRVLDQAQAADLPPEILQYIGNYLSPRMPGRLMLSSIPYYTQKSQALQAFFEDVLLQPIDRRQIAELLNNEYLMLSQDVVHIMLEYGIRARELTDHHPRNGMAYVKYDQAVHGGLTDEQLDEQLNGALLVDRDDLKEVAGRFERETGARIDDDVDLMDQFVYYDRVEDLTNLLLVSLERYPVLLARARILLRSPVIASNLGGLFPVNALAAWIRNPALNDARLQIIAGYTGSRYQELVRRGGIDIDWMRPFNDRNLRDLFFHQDALVSFWDFLQGTRPLDGSNMSTAMGLFNVSGQMASNSRIAIFFETPDLWRSIQTMPGISAHSARRIWDDLVGPQFSDENIRRTLAQRDSLSSESAFTSALIDSLTLDEAHAHQVILGTYGVTPRQVLRFLRSFDFPGTTADHSRLTLALYLSRHGSIPDWAWQYARAGVTPESLRSFLAARKTSIPK</sequence>
<feature type="region of interest" description="Disordered" evidence="1">
    <location>
        <begin position="1091"/>
        <end position="1140"/>
    </location>
</feature>
<dbReference type="Proteomes" id="UP000659438">
    <property type="component" value="Unassembled WGS sequence"/>
</dbReference>
<organism evidence="2">
    <name type="scientific">Pseudomonas marvdashtae</name>
    <dbReference type="NCBI Taxonomy" id="2745500"/>
    <lineage>
        <taxon>Bacteria</taxon>
        <taxon>Pseudomonadati</taxon>
        <taxon>Pseudomonadota</taxon>
        <taxon>Gammaproteobacteria</taxon>
        <taxon>Pseudomonadales</taxon>
        <taxon>Pseudomonadaceae</taxon>
        <taxon>Pseudomonas</taxon>
    </lineage>
</organism>
<evidence type="ECO:0000313" key="3">
    <source>
        <dbReference type="EMBL" id="MBV4554134.1"/>
    </source>
</evidence>
<reference evidence="2" key="2">
    <citation type="submission" date="2020-07" db="EMBL/GenBank/DDBJ databases">
        <authorList>
            <person name="Lood C."/>
            <person name="Girard L."/>
        </authorList>
    </citation>
    <scope>NUCLEOTIDE SEQUENCE</scope>
    <source>
        <strain evidence="2">SWRI102</strain>
    </source>
</reference>
<gene>
    <name evidence="3" type="ORF">HU742_023605</name>
    <name evidence="2" type="ORF">HU742_23345</name>
</gene>
<protein>
    <recommendedName>
        <fullName evidence="5">OTU domain-containing protein</fullName>
    </recommendedName>
</protein>
<name>A0A923JSV4_9PSED</name>
<proteinExistence type="predicted"/>
<reference evidence="2 4" key="1">
    <citation type="journal article" date="2020" name="Microorganisms">
        <title>Reliable Identification of Environmental Pseudomonas Isolates Using the rpoD Gene.</title>
        <authorList>
            <consortium name="The Broad Institute Genome Sequencing Platform"/>
            <person name="Girard L."/>
            <person name="Lood C."/>
            <person name="Rokni-Zadeh H."/>
            <person name="van Noort V."/>
            <person name="Lavigne R."/>
            <person name="De Mot R."/>
        </authorList>
    </citation>
    <scope>NUCLEOTIDE SEQUENCE</scope>
    <source>
        <strain evidence="2 4">SWRI102</strain>
    </source>
</reference>